<evidence type="ECO:0000313" key="2">
    <source>
        <dbReference type="EMBL" id="KAA1066583.1"/>
    </source>
</evidence>
<sequence length="248" mass="27380">MRRGDIFASFLGLLLCPSSRNLLRFSIAVPLEDHTRALTNVHSIVKRATPSQPSAPTDSVPDVLEKLAPEEDLVPDVPTDLFPQDIASLQFAWNHLLEDDHHGVGLALPETEIDNKIGQLNADLVQALKGHDKPMSPEAITDELEHAPKETTRPKMSRQLPSAESFESGIEFNRLAQRRKMIPESSNSQADRHLSSTKISQVGPNTKILEPSTGSEQNLILDRPTPSWNPEPSESSGVTRGLKFPHFP</sequence>
<comment type="caution">
    <text evidence="3">The sequence shown here is derived from an EMBL/GenBank/DDBJ whole genome shotgun (WGS) entry which is preliminary data.</text>
</comment>
<organism evidence="3 5">
    <name type="scientific">Puccinia graminis f. sp. tritici</name>
    <dbReference type="NCBI Taxonomy" id="56615"/>
    <lineage>
        <taxon>Eukaryota</taxon>
        <taxon>Fungi</taxon>
        <taxon>Dikarya</taxon>
        <taxon>Basidiomycota</taxon>
        <taxon>Pucciniomycotina</taxon>
        <taxon>Pucciniomycetes</taxon>
        <taxon>Pucciniales</taxon>
        <taxon>Pucciniaceae</taxon>
        <taxon>Puccinia</taxon>
    </lineage>
</organism>
<feature type="compositionally biased region" description="Polar residues" evidence="1">
    <location>
        <begin position="226"/>
        <end position="238"/>
    </location>
</feature>
<evidence type="ECO:0000313" key="5">
    <source>
        <dbReference type="Proteomes" id="UP000325313"/>
    </source>
</evidence>
<dbReference type="Proteomes" id="UP000324748">
    <property type="component" value="Unassembled WGS sequence"/>
</dbReference>
<evidence type="ECO:0000313" key="4">
    <source>
        <dbReference type="Proteomes" id="UP000324748"/>
    </source>
</evidence>
<dbReference type="Proteomes" id="UP000325313">
    <property type="component" value="Unassembled WGS sequence"/>
</dbReference>
<proteinExistence type="predicted"/>
<reference evidence="4 5" key="1">
    <citation type="submission" date="2019-05" db="EMBL/GenBank/DDBJ databases">
        <title>Emergence of the Ug99 lineage of the wheat stem rust pathogen through somatic hybridization.</title>
        <authorList>
            <person name="Li F."/>
            <person name="Upadhyaya N.M."/>
            <person name="Sperschneider J."/>
            <person name="Matny O."/>
            <person name="Nguyen-Phuc H."/>
            <person name="Mago R."/>
            <person name="Raley C."/>
            <person name="Miller M.E."/>
            <person name="Silverstein K.A.T."/>
            <person name="Henningsen E."/>
            <person name="Hirsch C.D."/>
            <person name="Visser B."/>
            <person name="Pretorius Z.A."/>
            <person name="Steffenson B.J."/>
            <person name="Schwessinger B."/>
            <person name="Dodds P.N."/>
            <person name="Figueroa M."/>
        </authorList>
    </citation>
    <scope>NUCLEOTIDE SEQUENCE [LARGE SCALE GENOMIC DNA]</scope>
    <source>
        <strain evidence="2">21-0</strain>
        <strain evidence="3 5">Ug99</strain>
    </source>
</reference>
<feature type="region of interest" description="Disordered" evidence="1">
    <location>
        <begin position="145"/>
        <end position="165"/>
    </location>
</feature>
<dbReference type="EMBL" id="VDEP01000440">
    <property type="protein sequence ID" value="KAA1081815.1"/>
    <property type="molecule type" value="Genomic_DNA"/>
</dbReference>
<dbReference type="EMBL" id="VSWC01000196">
    <property type="protein sequence ID" value="KAA1066583.1"/>
    <property type="molecule type" value="Genomic_DNA"/>
</dbReference>
<evidence type="ECO:0000256" key="1">
    <source>
        <dbReference type="SAM" id="MobiDB-lite"/>
    </source>
</evidence>
<dbReference type="AlphaFoldDB" id="A0A5B0MXV1"/>
<keyword evidence="4" id="KW-1185">Reference proteome</keyword>
<accession>A0A5B0MXV1</accession>
<name>A0A5B0MXV1_PUCGR</name>
<feature type="region of interest" description="Disordered" evidence="1">
    <location>
        <begin position="182"/>
        <end position="248"/>
    </location>
</feature>
<protein>
    <submittedName>
        <fullName evidence="3">Uncharacterized protein</fullName>
    </submittedName>
</protein>
<gene>
    <name evidence="2" type="ORF">PGT21_034003</name>
    <name evidence="3" type="ORF">PGTUg99_013068</name>
</gene>
<dbReference type="OrthoDB" id="2508484at2759"/>
<evidence type="ECO:0000313" key="3">
    <source>
        <dbReference type="EMBL" id="KAA1081815.1"/>
    </source>
</evidence>